<organism evidence="1 2">
    <name type="scientific">Metabacillus fastidiosus</name>
    <dbReference type="NCBI Taxonomy" id="1458"/>
    <lineage>
        <taxon>Bacteria</taxon>
        <taxon>Bacillati</taxon>
        <taxon>Bacillota</taxon>
        <taxon>Bacilli</taxon>
        <taxon>Bacillales</taxon>
        <taxon>Bacillaceae</taxon>
        <taxon>Metabacillus</taxon>
    </lineage>
</organism>
<gene>
    <name evidence="1" type="ORF">P9271_03085</name>
</gene>
<keyword evidence="2" id="KW-1185">Reference proteome</keyword>
<reference evidence="1 2" key="1">
    <citation type="submission" date="2023-03" db="EMBL/GenBank/DDBJ databases">
        <title>Bacillus Genome Sequencing.</title>
        <authorList>
            <person name="Dunlap C."/>
        </authorList>
    </citation>
    <scope>NUCLEOTIDE SEQUENCE [LARGE SCALE GENOMIC DNA]</scope>
    <source>
        <strain evidence="1 2">NRS-1717</strain>
    </source>
</reference>
<evidence type="ECO:0000313" key="2">
    <source>
        <dbReference type="Proteomes" id="UP001342826"/>
    </source>
</evidence>
<accession>A0ABU6NVS7</accession>
<name>A0ABU6NVS7_9BACI</name>
<evidence type="ECO:0000313" key="1">
    <source>
        <dbReference type="EMBL" id="MED4400344.1"/>
    </source>
</evidence>
<proteinExistence type="predicted"/>
<comment type="caution">
    <text evidence="1">The sequence shown here is derived from an EMBL/GenBank/DDBJ whole genome shotgun (WGS) entry which is preliminary data.</text>
</comment>
<dbReference type="GeneID" id="301139234"/>
<dbReference type="RefSeq" id="WP_066224458.1">
    <property type="nucleotide sequence ID" value="NZ_JARTFS010000002.1"/>
</dbReference>
<dbReference type="EMBL" id="JARTFS010000002">
    <property type="protein sequence ID" value="MED4400344.1"/>
    <property type="molecule type" value="Genomic_DNA"/>
</dbReference>
<sequence>MDRFSKVLTPEEADSLLITYNQNVKRETQSKYFEQEAKFLNFFNYAYKLNGETPVYVYCPDILDILRKVENPIIKFLDDKDIQLFDTLYENIKITDNLYKVDKELLQFFAKLSLRELCFSNFFFSNSDSVIIGNYELNFPIYCLNEDSMLIYGKKAFEVGLFIRK</sequence>
<protein>
    <submittedName>
        <fullName evidence="1">Uncharacterized protein</fullName>
    </submittedName>
</protein>
<dbReference type="Proteomes" id="UP001342826">
    <property type="component" value="Unassembled WGS sequence"/>
</dbReference>